<dbReference type="EMBL" id="LRQV01000127">
    <property type="protein sequence ID" value="KXK59184.1"/>
    <property type="molecule type" value="Genomic_DNA"/>
</dbReference>
<proteinExistence type="predicted"/>
<sequence length="206" mass="21713">MEKRYLALLAAVVVAAGLAVVGTIGGEYLADRTASRSTGPTVGVTSDAQRTSTGSGESDPGPTPSPGTTAPPSPEPAEDEPADRTYRIDRLLYEQGPLSVTLVSAEATDGRLRLNLVYRNGSATPWPVSCPTAEVDLVSSKIELADGRTVRPETSWCATTRAGESFSIAAGRAVDTWAVYPAVPATGQPFALTWYDFPTAEDIRLR</sequence>
<feature type="compositionally biased region" description="Low complexity" evidence="1">
    <location>
        <begin position="51"/>
        <end position="60"/>
    </location>
</feature>
<name>A0A136PLC1_9ACTN</name>
<reference evidence="2 3" key="1">
    <citation type="submission" date="2016-01" db="EMBL/GenBank/DDBJ databases">
        <title>Whole genome sequence and analysis of Micromonospora rosaria DSM 803, which can produce antibacterial substance rosamicin.</title>
        <authorList>
            <person name="Yang H."/>
            <person name="He X."/>
            <person name="Zhu D."/>
        </authorList>
    </citation>
    <scope>NUCLEOTIDE SEQUENCE [LARGE SCALE GENOMIC DNA]</scope>
    <source>
        <strain evidence="2 3">DSM 803</strain>
    </source>
</reference>
<dbReference type="Proteomes" id="UP000070620">
    <property type="component" value="Unassembled WGS sequence"/>
</dbReference>
<evidence type="ECO:0000256" key="1">
    <source>
        <dbReference type="SAM" id="MobiDB-lite"/>
    </source>
</evidence>
<evidence type="ECO:0000313" key="2">
    <source>
        <dbReference type="EMBL" id="KXK59184.1"/>
    </source>
</evidence>
<dbReference type="RefSeq" id="WP_067371329.1">
    <property type="nucleotide sequence ID" value="NZ_JBIUBN010000018.1"/>
</dbReference>
<comment type="caution">
    <text evidence="2">The sequence shown here is derived from an EMBL/GenBank/DDBJ whole genome shotgun (WGS) entry which is preliminary data.</text>
</comment>
<protein>
    <submittedName>
        <fullName evidence="2">Uncharacterized protein</fullName>
    </submittedName>
</protein>
<organism evidence="2 3">
    <name type="scientific">Micromonospora rosaria</name>
    <dbReference type="NCBI Taxonomy" id="47874"/>
    <lineage>
        <taxon>Bacteria</taxon>
        <taxon>Bacillati</taxon>
        <taxon>Actinomycetota</taxon>
        <taxon>Actinomycetes</taxon>
        <taxon>Micromonosporales</taxon>
        <taxon>Micromonosporaceae</taxon>
        <taxon>Micromonospora</taxon>
    </lineage>
</organism>
<evidence type="ECO:0000313" key="3">
    <source>
        <dbReference type="Proteomes" id="UP000070620"/>
    </source>
</evidence>
<keyword evidence="3" id="KW-1185">Reference proteome</keyword>
<gene>
    <name evidence="2" type="ORF">AWW66_25665</name>
</gene>
<dbReference type="OrthoDB" id="3391099at2"/>
<dbReference type="AlphaFoldDB" id="A0A136PLC1"/>
<feature type="region of interest" description="Disordered" evidence="1">
    <location>
        <begin position="33"/>
        <end position="81"/>
    </location>
</feature>
<feature type="compositionally biased region" description="Polar residues" evidence="1">
    <location>
        <begin position="35"/>
        <end position="50"/>
    </location>
</feature>
<accession>A0A136PLC1</accession>
<feature type="compositionally biased region" description="Pro residues" evidence="1">
    <location>
        <begin position="61"/>
        <end position="75"/>
    </location>
</feature>